<name>A0A4P8XQP7_9BACL</name>
<dbReference type="PANTHER" id="PTHR30250">
    <property type="entry name" value="PST FAMILY PREDICTED COLANIC ACID TRANSPORTER"/>
    <property type="match status" value="1"/>
</dbReference>
<feature type="transmembrane region" description="Helical" evidence="6">
    <location>
        <begin position="389"/>
        <end position="408"/>
    </location>
</feature>
<dbReference type="InterPro" id="IPR024923">
    <property type="entry name" value="PG_synth_SpoVB"/>
</dbReference>
<feature type="transmembrane region" description="Helical" evidence="6">
    <location>
        <begin position="185"/>
        <end position="210"/>
    </location>
</feature>
<evidence type="ECO:0000313" key="8">
    <source>
        <dbReference type="Proteomes" id="UP000300879"/>
    </source>
</evidence>
<keyword evidence="4 6" id="KW-1133">Transmembrane helix</keyword>
<sequence>MAKDSFIKGTIILAAAALVARVLGIAQRIPLEHLLDDIGQSAFASANNIYLILLALATAGVPSTLSKMVSERYAMNRPAEAKRVYQAALYFSAGVGVVITLLLFFFAPYYARLTKLPEATAAIQALAPALLLFPTIAMMRGYFQGRNFMTPGGISQIVEQIARVVTGIGLAYILIHFGYNDPLAAAGATFGGVLGSLAAFAVMLAFALRLRRQDKLNHELAADTTIPLGTIYKAIFTLSIPIVLSSVTVPSVNFLDTSLVKPLLNGVIGPEEATAALAVLGTRAQSIAGIPPILAVALAQSLIPIISAAYARKDEQHLQHQVTLALRVAILSGMPVVLVLAAAAYSLNGLLFSSIEGTGIIMMLTLTTIFQITMVTSGSILLGTGKAKITVKHVIVGLLVKLAGSYLLSPLLGIYGIIAATALCFLVITILNVRTIKSIVSFSILGTRWIAFGMTVLIAFGAGYGTEGFSRQLVNVMPDRLAFLIVCAIVGIVVGALYLLLLIILGVVRQAELKGYPRVLQKVLRPLMRLAPSAFRQKG</sequence>
<accession>A0A4P8XQP7</accession>
<feature type="transmembrane region" description="Helical" evidence="6">
    <location>
        <begin position="359"/>
        <end position="382"/>
    </location>
</feature>
<dbReference type="KEGG" id="palo:E6C60_3469"/>
<keyword evidence="2" id="KW-1003">Cell membrane</keyword>
<feature type="transmembrane region" description="Helical" evidence="6">
    <location>
        <begin position="87"/>
        <end position="107"/>
    </location>
</feature>
<feature type="transmembrane region" description="Helical" evidence="6">
    <location>
        <begin position="414"/>
        <end position="433"/>
    </location>
</feature>
<protein>
    <submittedName>
        <fullName evidence="7">Polysaccharide biosynthesis protein</fullName>
    </submittedName>
</protein>
<dbReference type="EMBL" id="CP040396">
    <property type="protein sequence ID" value="QCT04180.1"/>
    <property type="molecule type" value="Genomic_DNA"/>
</dbReference>
<proteinExistence type="predicted"/>
<keyword evidence="5 6" id="KW-0472">Membrane</keyword>
<dbReference type="PIRSF" id="PIRSF038958">
    <property type="entry name" value="PG_synth_SpoVB"/>
    <property type="match status" value="1"/>
</dbReference>
<comment type="subcellular location">
    <subcellularLocation>
        <location evidence="1">Cell membrane</location>
        <topology evidence="1">Multi-pass membrane protein</topology>
    </subcellularLocation>
</comment>
<dbReference type="InterPro" id="IPR050833">
    <property type="entry name" value="Poly_Biosynth_Transport"/>
</dbReference>
<feature type="transmembrane region" description="Helical" evidence="6">
    <location>
        <begin position="293"/>
        <end position="312"/>
    </location>
</feature>
<feature type="transmembrane region" description="Helical" evidence="6">
    <location>
        <begin position="440"/>
        <end position="461"/>
    </location>
</feature>
<evidence type="ECO:0000256" key="6">
    <source>
        <dbReference type="SAM" id="Phobius"/>
    </source>
</evidence>
<feature type="transmembrane region" description="Helical" evidence="6">
    <location>
        <begin position="481"/>
        <end position="508"/>
    </location>
</feature>
<keyword evidence="8" id="KW-1185">Reference proteome</keyword>
<evidence type="ECO:0000256" key="4">
    <source>
        <dbReference type="ARBA" id="ARBA00022989"/>
    </source>
</evidence>
<feature type="transmembrane region" description="Helical" evidence="6">
    <location>
        <begin position="324"/>
        <end position="347"/>
    </location>
</feature>
<dbReference type="GO" id="GO:0005886">
    <property type="term" value="C:plasma membrane"/>
    <property type="evidence" value="ECO:0007669"/>
    <property type="project" value="UniProtKB-SubCell"/>
</dbReference>
<gene>
    <name evidence="7" type="ORF">E6C60_3469</name>
</gene>
<feature type="transmembrane region" description="Helical" evidence="6">
    <location>
        <begin position="231"/>
        <end position="255"/>
    </location>
</feature>
<feature type="transmembrane region" description="Helical" evidence="6">
    <location>
        <begin position="119"/>
        <end position="139"/>
    </location>
</feature>
<dbReference type="Pfam" id="PF01943">
    <property type="entry name" value="Polysacc_synt"/>
    <property type="match status" value="1"/>
</dbReference>
<dbReference type="InterPro" id="IPR002797">
    <property type="entry name" value="Polysacc_synth"/>
</dbReference>
<dbReference type="Proteomes" id="UP000300879">
    <property type="component" value="Chromosome"/>
</dbReference>
<evidence type="ECO:0000256" key="2">
    <source>
        <dbReference type="ARBA" id="ARBA00022475"/>
    </source>
</evidence>
<evidence type="ECO:0000256" key="5">
    <source>
        <dbReference type="ARBA" id="ARBA00023136"/>
    </source>
</evidence>
<dbReference type="PANTHER" id="PTHR30250:SF21">
    <property type="entry name" value="LIPID II FLIPPASE MURJ"/>
    <property type="match status" value="1"/>
</dbReference>
<evidence type="ECO:0000256" key="3">
    <source>
        <dbReference type="ARBA" id="ARBA00022692"/>
    </source>
</evidence>
<evidence type="ECO:0000256" key="1">
    <source>
        <dbReference type="ARBA" id="ARBA00004651"/>
    </source>
</evidence>
<feature type="transmembrane region" description="Helical" evidence="6">
    <location>
        <begin position="160"/>
        <end position="179"/>
    </location>
</feature>
<dbReference type="AlphaFoldDB" id="A0A4P8XQP7"/>
<organism evidence="7 8">
    <name type="scientific">Paenibacillus algicola</name>
    <dbReference type="NCBI Taxonomy" id="2565926"/>
    <lineage>
        <taxon>Bacteria</taxon>
        <taxon>Bacillati</taxon>
        <taxon>Bacillota</taxon>
        <taxon>Bacilli</taxon>
        <taxon>Bacillales</taxon>
        <taxon>Paenibacillaceae</taxon>
        <taxon>Paenibacillus</taxon>
    </lineage>
</organism>
<keyword evidence="3 6" id="KW-0812">Transmembrane</keyword>
<reference evidence="7 8" key="1">
    <citation type="submission" date="2019-05" db="EMBL/GenBank/DDBJ databases">
        <authorList>
            <person name="Chen C."/>
        </authorList>
    </citation>
    <scope>NUCLEOTIDE SEQUENCE [LARGE SCALE GENOMIC DNA]</scope>
    <source>
        <strain evidence="7 8">HB172198</strain>
    </source>
</reference>
<evidence type="ECO:0000313" key="7">
    <source>
        <dbReference type="EMBL" id="QCT04180.1"/>
    </source>
</evidence>
<feature type="transmembrane region" description="Helical" evidence="6">
    <location>
        <begin position="48"/>
        <end position="66"/>
    </location>
</feature>
<dbReference type="CDD" id="cd13124">
    <property type="entry name" value="MATE_SpoVB_like"/>
    <property type="match status" value="1"/>
</dbReference>